<evidence type="ECO:0000313" key="17">
    <source>
        <dbReference type="EMBL" id="CAK9102863.1"/>
    </source>
</evidence>
<feature type="chain" id="PRO_5045824417" description="EF-hand domain-containing protein" evidence="15">
    <location>
        <begin position="33"/>
        <end position="680"/>
    </location>
</feature>
<dbReference type="Gene3D" id="1.20.120.350">
    <property type="entry name" value="Voltage-gated potassium channels. Chain C"/>
    <property type="match status" value="1"/>
</dbReference>
<keyword evidence="9 14" id="KW-1133">Transmembrane helix</keyword>
<keyword evidence="12" id="KW-0407">Ion channel</keyword>
<evidence type="ECO:0000256" key="11">
    <source>
        <dbReference type="ARBA" id="ARBA00023136"/>
    </source>
</evidence>
<comment type="caution">
    <text evidence="17">The sequence shown here is derived from an EMBL/GenBank/DDBJ whole genome shotgun (WGS) entry which is preliminary data.</text>
</comment>
<organism evidence="17 18">
    <name type="scientific">Durusdinium trenchii</name>
    <dbReference type="NCBI Taxonomy" id="1381693"/>
    <lineage>
        <taxon>Eukaryota</taxon>
        <taxon>Sar</taxon>
        <taxon>Alveolata</taxon>
        <taxon>Dinophyceae</taxon>
        <taxon>Suessiales</taxon>
        <taxon>Symbiodiniaceae</taxon>
        <taxon>Durusdinium</taxon>
    </lineage>
</organism>
<keyword evidence="15" id="KW-0732">Signal</keyword>
<dbReference type="InterPro" id="IPR011992">
    <property type="entry name" value="EF-hand-dom_pair"/>
</dbReference>
<evidence type="ECO:0000256" key="6">
    <source>
        <dbReference type="ARBA" id="ARBA00022837"/>
    </source>
</evidence>
<dbReference type="PROSITE" id="PS00018">
    <property type="entry name" value="EF_HAND_1"/>
    <property type="match status" value="1"/>
</dbReference>
<dbReference type="PRINTS" id="PR00169">
    <property type="entry name" value="KCHANNEL"/>
</dbReference>
<dbReference type="InterPro" id="IPR027359">
    <property type="entry name" value="Volt_channel_dom_sf"/>
</dbReference>
<evidence type="ECO:0000256" key="1">
    <source>
        <dbReference type="ARBA" id="ARBA00004141"/>
    </source>
</evidence>
<dbReference type="PANTHER" id="PTHR11537:SF254">
    <property type="entry name" value="POTASSIUM VOLTAGE-GATED CHANNEL PROTEIN SHAB"/>
    <property type="match status" value="1"/>
</dbReference>
<feature type="transmembrane region" description="Helical" evidence="14">
    <location>
        <begin position="391"/>
        <end position="410"/>
    </location>
</feature>
<dbReference type="Gene3D" id="1.10.287.70">
    <property type="match status" value="1"/>
</dbReference>
<keyword evidence="8" id="KW-0630">Potassium</keyword>
<evidence type="ECO:0000256" key="3">
    <source>
        <dbReference type="ARBA" id="ARBA00022538"/>
    </source>
</evidence>
<evidence type="ECO:0000313" key="18">
    <source>
        <dbReference type="Proteomes" id="UP001642484"/>
    </source>
</evidence>
<evidence type="ECO:0000256" key="10">
    <source>
        <dbReference type="ARBA" id="ARBA00023065"/>
    </source>
</evidence>
<dbReference type="Proteomes" id="UP001642484">
    <property type="component" value="Unassembled WGS sequence"/>
</dbReference>
<accession>A0ABP0RTD3</accession>
<feature type="compositionally biased region" description="Low complexity" evidence="13">
    <location>
        <begin position="283"/>
        <end position="306"/>
    </location>
</feature>
<keyword evidence="4 14" id="KW-0812">Transmembrane</keyword>
<dbReference type="Pfam" id="PF13499">
    <property type="entry name" value="EF-hand_7"/>
    <property type="match status" value="1"/>
</dbReference>
<dbReference type="SMART" id="SM00054">
    <property type="entry name" value="EFh"/>
    <property type="match status" value="2"/>
</dbReference>
<keyword evidence="10" id="KW-0406">Ion transport</keyword>
<evidence type="ECO:0000256" key="14">
    <source>
        <dbReference type="SAM" id="Phobius"/>
    </source>
</evidence>
<sequence length="680" mass="75586">MRACSNGIPWHSMHVFFSTWNISKILLHGAMAQVVFVPEHASGVQMDVSFTAHLDQLIDRLKSELVQHYERDLATNTKGREDEVTCSSPHILRFTASKSFLHGVRSPKALLNRRASVDSDGSSDELEMPRVHHRLHSKSAVSDSDEATVTSTESLELKTPKHIKASALVPQVPHPTAPKDNLRPFMPSAAPKMLIPAKAAQVAPIFSDTESQEAVSTPAVTGTTGVTAVSPVAVTHVPIPIPQTEDTASVSDTASQVPSPAQHRHYSVNQDSKRRGTKDSQRTSKTSKTSGSSSTSTSSASFASSSDGEAPRVALPNSRLTMKRPSNASISLFFRREPAVSRIWLFLQDPDSSAAAWYYANIMNYFITFTIIFTIWQAAADPPVSRLIEGIMQISVEGIFFVEFMLHWCFSAERLAFLKNPYNIIDFLAIIPIGFRIAYGISTPEMDSNYAPVHFLLYCFVPVIRQLKLIRKFQKLQLLLHVLSTTFDALKLLLFLVCLIVLFFGCLLYVLEPQQTQSLSEYIYQCTVTVTTVGTCDMAPTTWPGKIIAGMLCVISVLFMAMPISVLGNAMSNTWADRHRILLMTQTRRRLKNLGYTAEDMPKLFKKFDKDGNGDLEMEEFCDLVATMRVGIKPSEASELFMAFDSNGDGGISEMEFMKALFPLDYRRIYRRMSGMTFGA</sequence>
<feature type="transmembrane region" description="Helical" evidence="14">
    <location>
        <begin position="547"/>
        <end position="570"/>
    </location>
</feature>
<dbReference type="CDD" id="cd00051">
    <property type="entry name" value="EFh"/>
    <property type="match status" value="1"/>
</dbReference>
<keyword evidence="3" id="KW-0633">Potassium transport</keyword>
<feature type="transmembrane region" description="Helical" evidence="14">
    <location>
        <begin position="492"/>
        <end position="511"/>
    </location>
</feature>
<dbReference type="PANTHER" id="PTHR11537">
    <property type="entry name" value="VOLTAGE-GATED POTASSIUM CHANNEL"/>
    <property type="match status" value="1"/>
</dbReference>
<gene>
    <name evidence="17" type="ORF">CCMP2556_LOCUS48383</name>
</gene>
<name>A0ABP0RTD3_9DINO</name>
<proteinExistence type="predicted"/>
<evidence type="ECO:0000256" key="12">
    <source>
        <dbReference type="ARBA" id="ARBA00023303"/>
    </source>
</evidence>
<evidence type="ECO:0000259" key="16">
    <source>
        <dbReference type="PROSITE" id="PS50222"/>
    </source>
</evidence>
<evidence type="ECO:0000256" key="2">
    <source>
        <dbReference type="ARBA" id="ARBA00022448"/>
    </source>
</evidence>
<feature type="compositionally biased region" description="Polar residues" evidence="13">
    <location>
        <begin position="244"/>
        <end position="259"/>
    </location>
</feature>
<feature type="compositionally biased region" description="Basic and acidic residues" evidence="13">
    <location>
        <begin position="271"/>
        <end position="282"/>
    </location>
</feature>
<evidence type="ECO:0000256" key="7">
    <source>
        <dbReference type="ARBA" id="ARBA00022882"/>
    </source>
</evidence>
<dbReference type="SUPFAM" id="SSF47473">
    <property type="entry name" value="EF-hand"/>
    <property type="match status" value="1"/>
</dbReference>
<keyword evidence="11 14" id="KW-0472">Membrane</keyword>
<feature type="transmembrane region" description="Helical" evidence="14">
    <location>
        <begin position="356"/>
        <end position="379"/>
    </location>
</feature>
<feature type="domain" description="EF-hand" evidence="16">
    <location>
        <begin position="632"/>
        <end position="667"/>
    </location>
</feature>
<feature type="signal peptide" evidence="15">
    <location>
        <begin position="1"/>
        <end position="32"/>
    </location>
</feature>
<protein>
    <recommendedName>
        <fullName evidence="16">EF-hand domain-containing protein</fullName>
    </recommendedName>
</protein>
<reference evidence="17 18" key="1">
    <citation type="submission" date="2024-02" db="EMBL/GenBank/DDBJ databases">
        <authorList>
            <person name="Chen Y."/>
            <person name="Shah S."/>
            <person name="Dougan E. K."/>
            <person name="Thang M."/>
            <person name="Chan C."/>
        </authorList>
    </citation>
    <scope>NUCLEOTIDE SEQUENCE [LARGE SCALE GENOMIC DNA]</scope>
</reference>
<dbReference type="SUPFAM" id="SSF81324">
    <property type="entry name" value="Voltage-gated potassium channels"/>
    <property type="match status" value="1"/>
</dbReference>
<keyword evidence="18" id="KW-1185">Reference proteome</keyword>
<evidence type="ECO:0000256" key="5">
    <source>
        <dbReference type="ARBA" id="ARBA00022826"/>
    </source>
</evidence>
<dbReference type="EMBL" id="CAXAMN010026428">
    <property type="protein sequence ID" value="CAK9102863.1"/>
    <property type="molecule type" value="Genomic_DNA"/>
</dbReference>
<dbReference type="InterPro" id="IPR018247">
    <property type="entry name" value="EF_Hand_1_Ca_BS"/>
</dbReference>
<keyword evidence="5" id="KW-0631">Potassium channel</keyword>
<dbReference type="PROSITE" id="PS50222">
    <property type="entry name" value="EF_HAND_2"/>
    <property type="match status" value="2"/>
</dbReference>
<dbReference type="Pfam" id="PF00520">
    <property type="entry name" value="Ion_trans"/>
    <property type="match status" value="1"/>
</dbReference>
<dbReference type="Gene3D" id="1.10.238.10">
    <property type="entry name" value="EF-hand"/>
    <property type="match status" value="1"/>
</dbReference>
<feature type="transmembrane region" description="Helical" evidence="14">
    <location>
        <begin position="422"/>
        <end position="441"/>
    </location>
</feature>
<dbReference type="InterPro" id="IPR005821">
    <property type="entry name" value="Ion_trans_dom"/>
</dbReference>
<evidence type="ECO:0000256" key="13">
    <source>
        <dbReference type="SAM" id="MobiDB-lite"/>
    </source>
</evidence>
<dbReference type="InterPro" id="IPR028325">
    <property type="entry name" value="VG_K_chnl"/>
</dbReference>
<evidence type="ECO:0000256" key="9">
    <source>
        <dbReference type="ARBA" id="ARBA00022989"/>
    </source>
</evidence>
<feature type="domain" description="EF-hand" evidence="16">
    <location>
        <begin position="596"/>
        <end position="631"/>
    </location>
</feature>
<dbReference type="InterPro" id="IPR002048">
    <property type="entry name" value="EF_hand_dom"/>
</dbReference>
<evidence type="ECO:0000256" key="15">
    <source>
        <dbReference type="SAM" id="SignalP"/>
    </source>
</evidence>
<feature type="transmembrane region" description="Helical" evidence="14">
    <location>
        <begin position="453"/>
        <end position="471"/>
    </location>
</feature>
<keyword evidence="7" id="KW-0851">Voltage-gated channel</keyword>
<keyword evidence="6" id="KW-0106">Calcium</keyword>
<keyword evidence="2" id="KW-0813">Transport</keyword>
<feature type="region of interest" description="Disordered" evidence="13">
    <location>
        <begin position="243"/>
        <end position="318"/>
    </location>
</feature>
<evidence type="ECO:0000256" key="4">
    <source>
        <dbReference type="ARBA" id="ARBA00022692"/>
    </source>
</evidence>
<comment type="subcellular location">
    <subcellularLocation>
        <location evidence="1">Membrane</location>
        <topology evidence="1">Multi-pass membrane protein</topology>
    </subcellularLocation>
</comment>
<evidence type="ECO:0000256" key="8">
    <source>
        <dbReference type="ARBA" id="ARBA00022958"/>
    </source>
</evidence>